<dbReference type="PANTHER" id="PTHR31591:SF7">
    <property type="entry name" value="DUF1749-DOMAIN-CONTAINING PROTEIN"/>
    <property type="match status" value="1"/>
</dbReference>
<dbReference type="Pfam" id="PF08538">
    <property type="entry name" value="DUF1749"/>
    <property type="match status" value="1"/>
</dbReference>
<reference evidence="1 2" key="1">
    <citation type="submission" date="2018-12" db="EMBL/GenBank/DDBJ databases">
        <title>Draft genome sequence of Xylaria grammica IHI A82.</title>
        <authorList>
            <person name="Buettner E."/>
            <person name="Kellner H."/>
        </authorList>
    </citation>
    <scope>NUCLEOTIDE SEQUENCE [LARGE SCALE GENOMIC DNA]</scope>
    <source>
        <strain evidence="1 2">IHI A82</strain>
    </source>
</reference>
<dbReference type="InterPro" id="IPR029058">
    <property type="entry name" value="AB_hydrolase_fold"/>
</dbReference>
<evidence type="ECO:0008006" key="3">
    <source>
        <dbReference type="Google" id="ProtNLM"/>
    </source>
</evidence>
<accession>A0A439DHH5</accession>
<dbReference type="InterPro" id="IPR013744">
    <property type="entry name" value="SidJ"/>
</dbReference>
<evidence type="ECO:0000313" key="2">
    <source>
        <dbReference type="Proteomes" id="UP000286045"/>
    </source>
</evidence>
<comment type="caution">
    <text evidence="1">The sequence shown here is derived from an EMBL/GenBank/DDBJ whole genome shotgun (WGS) entry which is preliminary data.</text>
</comment>
<proteinExistence type="predicted"/>
<gene>
    <name evidence="1" type="ORF">EKO27_g1230</name>
</gene>
<dbReference type="SUPFAM" id="SSF53474">
    <property type="entry name" value="alpha/beta-Hydrolases"/>
    <property type="match status" value="1"/>
</dbReference>
<keyword evidence="2" id="KW-1185">Reference proteome</keyword>
<sequence>MPTPNTFTTIVHPFPSPTSQACAYELGPQNAKNSLVFIGGLGDGPHSVPYTRTLAKRLEEDRSLSYSFFEFRLKSSYSAFGFTRLIDDVADIAALVKYLRSIGKERVVLMGHSTGCQDCLEYAAPTHDAPAVDGYILQAPVCDRDAIALDMGNEHLEESLKAAKELIDTGKSHERMTLTQLPDFMQDTPISAWRWYALAAADGEDNYFAPDLRDEVAASYWKRIDKPLLMLHSGNDEFVPDSVDKKALITHWRELCNPGIASELSGTIPGATHKVEEPAAEDWLCSTVAKFLQSIK</sequence>
<name>A0A439DHH5_9PEZI</name>
<dbReference type="Gene3D" id="3.40.50.1820">
    <property type="entry name" value="alpha/beta hydrolase"/>
    <property type="match status" value="1"/>
</dbReference>
<dbReference type="PANTHER" id="PTHR31591">
    <property type="entry name" value="UPF0613 PROTEIN PB24D3.06C"/>
    <property type="match status" value="1"/>
</dbReference>
<evidence type="ECO:0000313" key="1">
    <source>
        <dbReference type="EMBL" id="RWA13862.1"/>
    </source>
</evidence>
<dbReference type="EMBL" id="RYZI01000018">
    <property type="protein sequence ID" value="RWA13862.1"/>
    <property type="molecule type" value="Genomic_DNA"/>
</dbReference>
<dbReference type="AlphaFoldDB" id="A0A439DHH5"/>
<organism evidence="1 2">
    <name type="scientific">Xylaria grammica</name>
    <dbReference type="NCBI Taxonomy" id="363999"/>
    <lineage>
        <taxon>Eukaryota</taxon>
        <taxon>Fungi</taxon>
        <taxon>Dikarya</taxon>
        <taxon>Ascomycota</taxon>
        <taxon>Pezizomycotina</taxon>
        <taxon>Sordariomycetes</taxon>
        <taxon>Xylariomycetidae</taxon>
        <taxon>Xylariales</taxon>
        <taxon>Xylariaceae</taxon>
        <taxon>Xylaria</taxon>
    </lineage>
</organism>
<protein>
    <recommendedName>
        <fullName evidence="3">AB hydrolase-1 domain-containing protein</fullName>
    </recommendedName>
</protein>
<dbReference type="Proteomes" id="UP000286045">
    <property type="component" value="Unassembled WGS sequence"/>
</dbReference>